<dbReference type="InParanoid" id="D7DQF1"/>
<evidence type="ECO:0000313" key="2">
    <source>
        <dbReference type="EMBL" id="ADI37078.1"/>
    </source>
</evidence>
<dbReference type="SUPFAM" id="SSF51735">
    <property type="entry name" value="NAD(P)-binding Rossmann-fold domains"/>
    <property type="match status" value="1"/>
</dbReference>
<dbReference type="AlphaFoldDB" id="D7DQF1"/>
<dbReference type="EMBL" id="CP002057">
    <property type="protein sequence ID" value="ADI37078.1"/>
    <property type="molecule type" value="Genomic_DNA"/>
</dbReference>
<accession>D7DQF1</accession>
<reference evidence="2 3" key="1">
    <citation type="submission" date="2010-05" db="EMBL/GenBank/DDBJ databases">
        <title>Complete sequence of Methanococcus voltae A3.</title>
        <authorList>
            <consortium name="US DOE Joint Genome Institute"/>
            <person name="Lucas S."/>
            <person name="Copeland A."/>
            <person name="Lapidus A."/>
            <person name="Cheng J.-F."/>
            <person name="Bruce D."/>
            <person name="Goodwin L."/>
            <person name="Pitluck S."/>
            <person name="Lowry S."/>
            <person name="Clum A."/>
            <person name="Land M."/>
            <person name="Hauser L."/>
            <person name="Kyrpides N."/>
            <person name="Mikhailova N."/>
            <person name="Whitman W.B."/>
            <person name="Woyke T."/>
        </authorList>
    </citation>
    <scope>NUCLEOTIDE SEQUENCE [LARGE SCALE GENOMIC DNA]</scope>
    <source>
        <strain evidence="3">ATCC BAA-1334 / A3</strain>
    </source>
</reference>
<name>D7DQF1_METV3</name>
<organism evidence="2 3">
    <name type="scientific">Methanococcus voltae (strain ATCC BAA-1334 / A3)</name>
    <dbReference type="NCBI Taxonomy" id="456320"/>
    <lineage>
        <taxon>Archaea</taxon>
        <taxon>Methanobacteriati</taxon>
        <taxon>Methanobacteriota</taxon>
        <taxon>Methanomada group</taxon>
        <taxon>Methanococci</taxon>
        <taxon>Methanococcales</taxon>
        <taxon>Methanococcaceae</taxon>
        <taxon>Methanococcus</taxon>
    </lineage>
</organism>
<evidence type="ECO:0000313" key="3">
    <source>
        <dbReference type="Proteomes" id="UP000007722"/>
    </source>
</evidence>
<dbReference type="Pfam" id="PF13380">
    <property type="entry name" value="CoA_binding_2"/>
    <property type="match status" value="1"/>
</dbReference>
<dbReference type="PANTHER" id="PTHR33303:SF2">
    <property type="entry name" value="COA-BINDING DOMAIN-CONTAINING PROTEIN"/>
    <property type="match status" value="1"/>
</dbReference>
<dbReference type="InterPro" id="IPR036291">
    <property type="entry name" value="NAD(P)-bd_dom_sf"/>
</dbReference>
<dbReference type="HOGENOM" id="CLU_112567_1_2_2"/>
<dbReference type="Gene3D" id="3.40.50.720">
    <property type="entry name" value="NAD(P)-binding Rossmann-like Domain"/>
    <property type="match status" value="1"/>
</dbReference>
<dbReference type="eggNOG" id="arCOG04227">
    <property type="taxonomic scope" value="Archaea"/>
</dbReference>
<feature type="domain" description="CoA-binding" evidence="1">
    <location>
        <begin position="15"/>
        <end position="113"/>
    </location>
</feature>
<dbReference type="KEGG" id="mvo:Mvol_1422"/>
<dbReference type="PANTHER" id="PTHR33303">
    <property type="entry name" value="CYTOPLASMIC PROTEIN-RELATED"/>
    <property type="match status" value="1"/>
</dbReference>
<protein>
    <submittedName>
        <fullName evidence="2">CoA-binding protein</fullName>
    </submittedName>
</protein>
<dbReference type="Proteomes" id="UP000007722">
    <property type="component" value="Chromosome"/>
</dbReference>
<sequence length="147" mass="16875">MKAKALTLSESYDVLRDAKKIAIIGVSLDERRVSNRITKIMIDLNYDLYLVNPKYNGQNFENYPIYESLEDLKNKVDYLDIICVFRNPIYMEEEAKKAIGFGDFGIFWMQPGTDSDNAIDLMLRNNHSIVKEKCIGVLATDLKLKGN</sequence>
<dbReference type="InterPro" id="IPR003781">
    <property type="entry name" value="CoA-bd"/>
</dbReference>
<keyword evidence="3" id="KW-1185">Reference proteome</keyword>
<dbReference type="SMART" id="SM00881">
    <property type="entry name" value="CoA_binding"/>
    <property type="match status" value="1"/>
</dbReference>
<gene>
    <name evidence="2" type="ordered locus">Mvol_1422</name>
</gene>
<evidence type="ECO:0000259" key="1">
    <source>
        <dbReference type="SMART" id="SM00881"/>
    </source>
</evidence>
<proteinExistence type="predicted"/>
<dbReference type="STRING" id="456320.Mvol_1422"/>
<dbReference type="OrthoDB" id="42776at2157"/>